<keyword evidence="2" id="KW-0813">Transport</keyword>
<evidence type="ECO:0000313" key="10">
    <source>
        <dbReference type="Proteomes" id="UP000005384"/>
    </source>
</evidence>
<feature type="transmembrane region" description="Helical" evidence="8">
    <location>
        <begin position="213"/>
        <end position="235"/>
    </location>
</feature>
<evidence type="ECO:0000313" key="9">
    <source>
        <dbReference type="EMBL" id="EHI61849.1"/>
    </source>
</evidence>
<organism evidence="9 10">
    <name type="scientific">Hungatella hathewayi WAL-18680</name>
    <dbReference type="NCBI Taxonomy" id="742737"/>
    <lineage>
        <taxon>Bacteria</taxon>
        <taxon>Bacillati</taxon>
        <taxon>Bacillota</taxon>
        <taxon>Clostridia</taxon>
        <taxon>Lachnospirales</taxon>
        <taxon>Lachnospiraceae</taxon>
        <taxon>Hungatella</taxon>
    </lineage>
</organism>
<evidence type="ECO:0000256" key="4">
    <source>
        <dbReference type="ARBA" id="ARBA00022519"/>
    </source>
</evidence>
<gene>
    <name evidence="9" type="ORF">HMPREF9473_00300</name>
</gene>
<dbReference type="HOGENOM" id="CLU_028880_2_2_9"/>
<dbReference type="PATRIC" id="fig|742737.3.peg.295"/>
<dbReference type="AlphaFoldDB" id="G5I9W0"/>
<dbReference type="Pfam" id="PF02653">
    <property type="entry name" value="BPD_transp_2"/>
    <property type="match status" value="1"/>
</dbReference>
<evidence type="ECO:0000256" key="1">
    <source>
        <dbReference type="ARBA" id="ARBA00004651"/>
    </source>
</evidence>
<feature type="transmembrane region" description="Helical" evidence="8">
    <location>
        <begin position="12"/>
        <end position="32"/>
    </location>
</feature>
<proteinExistence type="predicted"/>
<feature type="transmembrane region" description="Helical" evidence="8">
    <location>
        <begin position="97"/>
        <end position="116"/>
    </location>
</feature>
<evidence type="ECO:0000256" key="5">
    <source>
        <dbReference type="ARBA" id="ARBA00022692"/>
    </source>
</evidence>
<evidence type="ECO:0000256" key="2">
    <source>
        <dbReference type="ARBA" id="ARBA00022448"/>
    </source>
</evidence>
<dbReference type="NCBIfam" id="NF007252">
    <property type="entry name" value="PRK09699.1"/>
    <property type="match status" value="1"/>
</dbReference>
<protein>
    <submittedName>
        <fullName evidence="9">Uncharacterized protein</fullName>
    </submittedName>
</protein>
<name>G5I9W0_9FIRM</name>
<feature type="transmembrane region" description="Helical" evidence="8">
    <location>
        <begin position="122"/>
        <end position="142"/>
    </location>
</feature>
<dbReference type="OrthoDB" id="9813906at2"/>
<dbReference type="PANTHER" id="PTHR32196:SF21">
    <property type="entry name" value="ABC TRANSPORTER PERMEASE PROTEIN YPHD-RELATED"/>
    <property type="match status" value="1"/>
</dbReference>
<dbReference type="Proteomes" id="UP000005384">
    <property type="component" value="Unassembled WGS sequence"/>
</dbReference>
<keyword evidence="4" id="KW-0997">Cell inner membrane</keyword>
<keyword evidence="6 8" id="KW-1133">Transmembrane helix</keyword>
<comment type="caution">
    <text evidence="9">The sequence shown here is derived from an EMBL/GenBank/DDBJ whole genome shotgun (WGS) entry which is preliminary data.</text>
</comment>
<dbReference type="RefSeq" id="WP_006778282.1">
    <property type="nucleotide sequence ID" value="NZ_CP040506.1"/>
</dbReference>
<dbReference type="InterPro" id="IPR001851">
    <property type="entry name" value="ABC_transp_permease"/>
</dbReference>
<accession>G5I9W0</accession>
<comment type="subcellular location">
    <subcellularLocation>
        <location evidence="1">Cell membrane</location>
        <topology evidence="1">Multi-pass membrane protein</topology>
    </subcellularLocation>
</comment>
<feature type="transmembrane region" description="Helical" evidence="8">
    <location>
        <begin position="295"/>
        <end position="315"/>
    </location>
</feature>
<feature type="transmembrane region" description="Helical" evidence="8">
    <location>
        <begin position="163"/>
        <end position="184"/>
    </location>
</feature>
<dbReference type="GO" id="GO:0005886">
    <property type="term" value="C:plasma membrane"/>
    <property type="evidence" value="ECO:0007669"/>
    <property type="project" value="UniProtKB-SubCell"/>
</dbReference>
<feature type="transmembrane region" description="Helical" evidence="8">
    <location>
        <begin position="52"/>
        <end position="85"/>
    </location>
</feature>
<dbReference type="EMBL" id="ADLN01000001">
    <property type="protein sequence ID" value="EHI61849.1"/>
    <property type="molecule type" value="Genomic_DNA"/>
</dbReference>
<evidence type="ECO:0000256" key="3">
    <source>
        <dbReference type="ARBA" id="ARBA00022475"/>
    </source>
</evidence>
<evidence type="ECO:0000256" key="6">
    <source>
        <dbReference type="ARBA" id="ARBA00022989"/>
    </source>
</evidence>
<keyword evidence="3" id="KW-1003">Cell membrane</keyword>
<dbReference type="CDD" id="cd06579">
    <property type="entry name" value="TM_PBP1_transp_AraH_like"/>
    <property type="match status" value="1"/>
</dbReference>
<dbReference type="GO" id="GO:0022857">
    <property type="term" value="F:transmembrane transporter activity"/>
    <property type="evidence" value="ECO:0007669"/>
    <property type="project" value="InterPro"/>
</dbReference>
<sequence>MKNTGKQRLSSYWDRFGTFTILVLLILMLALFGPPQFIAPSNLLQIAIQSSITIIIACGEFFAILIAGIDLSVGSIMALAGMVTAKLVAMGSVPWEIAVLTGLLVGAMCGIFNGMLINVTGLHPFVVTLGTQSIFRGLVLIFSDAKSVYGFPQQFKDFMGGWLGGKVPSPVIIALIMAVLLWFLSSKTVLGRNIYALGGNKEAAWFSGINTKLYILIVYIISGVCFGLAGIVYTARIGSAEPLAGQGYETFAIASAIIGGTSFFGGRGQIPTVVIGGLIIGTISNGLNMLGVSSYYQQIVTGSLIIIAVFLDRIFKGKASK</sequence>
<feature type="transmembrane region" description="Helical" evidence="8">
    <location>
        <begin position="247"/>
        <end position="265"/>
    </location>
</feature>
<keyword evidence="7 8" id="KW-0472">Membrane</keyword>
<evidence type="ECO:0000256" key="8">
    <source>
        <dbReference type="SAM" id="Phobius"/>
    </source>
</evidence>
<evidence type="ECO:0000256" key="7">
    <source>
        <dbReference type="ARBA" id="ARBA00023136"/>
    </source>
</evidence>
<reference evidence="9 10" key="1">
    <citation type="submission" date="2011-08" db="EMBL/GenBank/DDBJ databases">
        <title>The Genome Sequence of Clostridium hathewayi WAL-18680.</title>
        <authorList>
            <consortium name="The Broad Institute Genome Sequencing Platform"/>
            <person name="Earl A."/>
            <person name="Ward D."/>
            <person name="Feldgarden M."/>
            <person name="Gevers D."/>
            <person name="Finegold S.M."/>
            <person name="Summanen P.H."/>
            <person name="Molitoris D.R."/>
            <person name="Song M."/>
            <person name="Daigneault M."/>
            <person name="Allen-Vercoe E."/>
            <person name="Young S.K."/>
            <person name="Zeng Q."/>
            <person name="Gargeya S."/>
            <person name="Fitzgerald M."/>
            <person name="Haas B."/>
            <person name="Abouelleil A."/>
            <person name="Alvarado L."/>
            <person name="Arachchi H.M."/>
            <person name="Berlin A."/>
            <person name="Brown A."/>
            <person name="Chapman S.B."/>
            <person name="Chen Z."/>
            <person name="Dunbar C."/>
            <person name="Freedman E."/>
            <person name="Gearin G."/>
            <person name="Gellesch M."/>
            <person name="Goldberg J."/>
            <person name="Griggs A."/>
            <person name="Gujja S."/>
            <person name="Heiman D."/>
            <person name="Howarth C."/>
            <person name="Larson L."/>
            <person name="Lui A."/>
            <person name="MacDonald P.J.P."/>
            <person name="Montmayeur A."/>
            <person name="Murphy C."/>
            <person name="Neiman D."/>
            <person name="Pearson M."/>
            <person name="Priest M."/>
            <person name="Roberts A."/>
            <person name="Saif S."/>
            <person name="Shea T."/>
            <person name="Shenoy N."/>
            <person name="Sisk P."/>
            <person name="Stolte C."/>
            <person name="Sykes S."/>
            <person name="Wortman J."/>
            <person name="Nusbaum C."/>
            <person name="Birren B."/>
        </authorList>
    </citation>
    <scope>NUCLEOTIDE SEQUENCE [LARGE SCALE GENOMIC DNA]</scope>
    <source>
        <strain evidence="9 10">WAL-18680</strain>
    </source>
</reference>
<keyword evidence="5 8" id="KW-0812">Transmembrane</keyword>
<keyword evidence="10" id="KW-1185">Reference proteome</keyword>
<dbReference type="PANTHER" id="PTHR32196">
    <property type="entry name" value="ABC TRANSPORTER PERMEASE PROTEIN YPHD-RELATED-RELATED"/>
    <property type="match status" value="1"/>
</dbReference>